<evidence type="ECO:0008006" key="4">
    <source>
        <dbReference type="Google" id="ProtNLM"/>
    </source>
</evidence>
<dbReference type="AlphaFoldDB" id="A0AAE0NST9"/>
<name>A0AAE0NST9_9PEZI</name>
<comment type="caution">
    <text evidence="2">The sequence shown here is derived from an EMBL/GenBank/DDBJ whole genome shotgun (WGS) entry which is preliminary data.</text>
</comment>
<dbReference type="EMBL" id="JAULSW010000003">
    <property type="protein sequence ID" value="KAK3387078.1"/>
    <property type="molecule type" value="Genomic_DNA"/>
</dbReference>
<evidence type="ECO:0000313" key="2">
    <source>
        <dbReference type="EMBL" id="KAK3387078.1"/>
    </source>
</evidence>
<feature type="chain" id="PRO_5041941196" description="Secreted protein" evidence="1">
    <location>
        <begin position="26"/>
        <end position="136"/>
    </location>
</feature>
<reference evidence="2" key="1">
    <citation type="journal article" date="2023" name="Mol. Phylogenet. Evol.">
        <title>Genome-scale phylogeny and comparative genomics of the fungal order Sordariales.</title>
        <authorList>
            <person name="Hensen N."/>
            <person name="Bonometti L."/>
            <person name="Westerberg I."/>
            <person name="Brannstrom I.O."/>
            <person name="Guillou S."/>
            <person name="Cros-Aarteil S."/>
            <person name="Calhoun S."/>
            <person name="Haridas S."/>
            <person name="Kuo A."/>
            <person name="Mondo S."/>
            <person name="Pangilinan J."/>
            <person name="Riley R."/>
            <person name="LaButti K."/>
            <person name="Andreopoulos B."/>
            <person name="Lipzen A."/>
            <person name="Chen C."/>
            <person name="Yan M."/>
            <person name="Daum C."/>
            <person name="Ng V."/>
            <person name="Clum A."/>
            <person name="Steindorff A."/>
            <person name="Ohm R.A."/>
            <person name="Martin F."/>
            <person name="Silar P."/>
            <person name="Natvig D.O."/>
            <person name="Lalanne C."/>
            <person name="Gautier V."/>
            <person name="Ament-Velasquez S.L."/>
            <person name="Kruys A."/>
            <person name="Hutchinson M.I."/>
            <person name="Powell A.J."/>
            <person name="Barry K."/>
            <person name="Miller A.N."/>
            <person name="Grigoriev I.V."/>
            <person name="Debuchy R."/>
            <person name="Gladieux P."/>
            <person name="Hiltunen Thoren M."/>
            <person name="Johannesson H."/>
        </authorList>
    </citation>
    <scope>NUCLEOTIDE SEQUENCE</scope>
    <source>
        <strain evidence="2">CBS 232.78</strain>
    </source>
</reference>
<evidence type="ECO:0000256" key="1">
    <source>
        <dbReference type="SAM" id="SignalP"/>
    </source>
</evidence>
<feature type="signal peptide" evidence="1">
    <location>
        <begin position="1"/>
        <end position="25"/>
    </location>
</feature>
<sequence length="136" mass="15142">MYRQKCTLSLSLSMFLCLRNVLILGTSEMWHFRSRVTVGEREGEGVYGGIIMVRLSALTQNFDAVALRVRGDLTILLAFLPLAPGLGSHSITKRERKKKGQTNTVSWARQRHNCYARRSDDPSVAAPVQEFTAAGS</sequence>
<reference evidence="2" key="2">
    <citation type="submission" date="2023-06" db="EMBL/GenBank/DDBJ databases">
        <authorList>
            <consortium name="Lawrence Berkeley National Laboratory"/>
            <person name="Haridas S."/>
            <person name="Hensen N."/>
            <person name="Bonometti L."/>
            <person name="Westerberg I."/>
            <person name="Brannstrom I.O."/>
            <person name="Guillou S."/>
            <person name="Cros-Aarteil S."/>
            <person name="Calhoun S."/>
            <person name="Kuo A."/>
            <person name="Mondo S."/>
            <person name="Pangilinan J."/>
            <person name="Riley R."/>
            <person name="LaButti K."/>
            <person name="Andreopoulos B."/>
            <person name="Lipzen A."/>
            <person name="Chen C."/>
            <person name="Yanf M."/>
            <person name="Daum C."/>
            <person name="Ng V."/>
            <person name="Clum A."/>
            <person name="Steindorff A."/>
            <person name="Ohm R."/>
            <person name="Martin F."/>
            <person name="Silar P."/>
            <person name="Natvig D."/>
            <person name="Lalanne C."/>
            <person name="Gautier V."/>
            <person name="Ament-velasquez S.L."/>
            <person name="Kruys A."/>
            <person name="Hutchinson M.I."/>
            <person name="Powell A.J."/>
            <person name="Barry K."/>
            <person name="Miller A.N."/>
            <person name="Grigoriev I.V."/>
            <person name="Debuchy R."/>
            <person name="Gladieux P."/>
            <person name="Thoren M.H."/>
            <person name="Johannesson H."/>
        </authorList>
    </citation>
    <scope>NUCLEOTIDE SEQUENCE</scope>
    <source>
        <strain evidence="2">CBS 232.78</strain>
    </source>
</reference>
<organism evidence="2 3">
    <name type="scientific">Podospora didyma</name>
    <dbReference type="NCBI Taxonomy" id="330526"/>
    <lineage>
        <taxon>Eukaryota</taxon>
        <taxon>Fungi</taxon>
        <taxon>Dikarya</taxon>
        <taxon>Ascomycota</taxon>
        <taxon>Pezizomycotina</taxon>
        <taxon>Sordariomycetes</taxon>
        <taxon>Sordariomycetidae</taxon>
        <taxon>Sordariales</taxon>
        <taxon>Podosporaceae</taxon>
        <taxon>Podospora</taxon>
    </lineage>
</organism>
<dbReference type="Proteomes" id="UP001285441">
    <property type="component" value="Unassembled WGS sequence"/>
</dbReference>
<keyword evidence="1" id="KW-0732">Signal</keyword>
<protein>
    <recommendedName>
        <fullName evidence="4">Secreted protein</fullName>
    </recommendedName>
</protein>
<accession>A0AAE0NST9</accession>
<proteinExistence type="predicted"/>
<keyword evidence="3" id="KW-1185">Reference proteome</keyword>
<gene>
    <name evidence="2" type="ORF">B0H63DRAFT_469093</name>
</gene>
<evidence type="ECO:0000313" key="3">
    <source>
        <dbReference type="Proteomes" id="UP001285441"/>
    </source>
</evidence>